<evidence type="ECO:0000313" key="3">
    <source>
        <dbReference type="Proteomes" id="UP000564704"/>
    </source>
</evidence>
<protein>
    <submittedName>
        <fullName evidence="2">SCP2 sterol-binding domain-containing protein</fullName>
    </submittedName>
</protein>
<dbReference type="OrthoDB" id="9809312at2"/>
<feature type="domain" description="SCP2" evidence="1">
    <location>
        <begin position="123"/>
        <end position="190"/>
    </location>
</feature>
<dbReference type="Proteomes" id="UP000564704">
    <property type="component" value="Unassembled WGS sequence"/>
</dbReference>
<sequence>MWRIGLKLFVNKGNSSLHRVCYASVSRRYFSPHPGGLTGRAVGFVRNVREFRTFWETVESFTRWLTRKYNSQISTQRQTRHSTRKPLLCRAKETTVTDPSKAEIIDLVSKRAKNRIKGSVRLEMPGTATLFVDETGAIESDLAADITLTADARVFYDIAMGIRNPAKAFMMRQLKVDGNPMKALKIGEILSAAD</sequence>
<dbReference type="InterPro" id="IPR036527">
    <property type="entry name" value="SCP2_sterol-bd_dom_sf"/>
</dbReference>
<dbReference type="Pfam" id="PF02036">
    <property type="entry name" value="SCP2"/>
    <property type="match status" value="1"/>
</dbReference>
<gene>
    <name evidence="2" type="ORF">FDP25_08620</name>
</gene>
<dbReference type="Gene3D" id="3.30.1050.10">
    <property type="entry name" value="SCP2 sterol-binding domain"/>
    <property type="match status" value="1"/>
</dbReference>
<comment type="caution">
    <text evidence="2">The sequence shown here is derived from an EMBL/GenBank/DDBJ whole genome shotgun (WGS) entry which is preliminary data.</text>
</comment>
<accession>A0A844CXX3</accession>
<dbReference type="SUPFAM" id="SSF55718">
    <property type="entry name" value="SCP-like"/>
    <property type="match status" value="1"/>
</dbReference>
<organism evidence="2 3">
    <name type="scientific">Roseovarius bejariae</name>
    <dbReference type="NCBI Taxonomy" id="2576383"/>
    <lineage>
        <taxon>Bacteria</taxon>
        <taxon>Pseudomonadati</taxon>
        <taxon>Pseudomonadota</taxon>
        <taxon>Alphaproteobacteria</taxon>
        <taxon>Rhodobacterales</taxon>
        <taxon>Roseobacteraceae</taxon>
        <taxon>Roseovarius</taxon>
    </lineage>
</organism>
<keyword evidence="3" id="KW-1185">Reference proteome</keyword>
<evidence type="ECO:0000313" key="2">
    <source>
        <dbReference type="EMBL" id="MRU15490.1"/>
    </source>
</evidence>
<reference evidence="2 3" key="1">
    <citation type="submission" date="2019-05" db="EMBL/GenBank/DDBJ databases">
        <title>Roseovarius bejariae sp. nov., a moderately halophylic bacterium isolated from a saline soil in Rambla Salada (Murcia).</title>
        <authorList>
            <person name="Castro D.J."/>
            <person name="Gomez-Altuve A."/>
            <person name="Reina J.C."/>
            <person name="Rodriguez M."/>
            <person name="Sampedro I."/>
            <person name="Llamas I."/>
            <person name="Martinez-Checa F."/>
        </authorList>
    </citation>
    <scope>NUCLEOTIDE SEQUENCE [LARGE SCALE GENOMIC DNA]</scope>
    <source>
        <strain evidence="2 3">A21</strain>
    </source>
</reference>
<dbReference type="AlphaFoldDB" id="A0A844CXX3"/>
<dbReference type="EMBL" id="SZWE01000001">
    <property type="protein sequence ID" value="MRU15490.1"/>
    <property type="molecule type" value="Genomic_DNA"/>
</dbReference>
<proteinExistence type="predicted"/>
<dbReference type="InterPro" id="IPR003033">
    <property type="entry name" value="SCP2_sterol-bd_dom"/>
</dbReference>
<evidence type="ECO:0000259" key="1">
    <source>
        <dbReference type="Pfam" id="PF02036"/>
    </source>
</evidence>
<name>A0A844CXX3_9RHOB</name>